<proteinExistence type="predicted"/>
<feature type="transmembrane region" description="Helical" evidence="1">
    <location>
        <begin position="50"/>
        <end position="71"/>
    </location>
</feature>
<reference evidence="4" key="1">
    <citation type="journal article" date="2019" name="Int. J. Syst. Evol. Microbiol.">
        <title>The Global Catalogue of Microorganisms (GCM) 10K type strain sequencing project: providing services to taxonomists for standard genome sequencing and annotation.</title>
        <authorList>
            <consortium name="The Broad Institute Genomics Platform"/>
            <consortium name="The Broad Institute Genome Sequencing Center for Infectious Disease"/>
            <person name="Wu L."/>
            <person name="Ma J."/>
        </authorList>
    </citation>
    <scope>NUCLEOTIDE SEQUENCE [LARGE SCALE GENOMIC DNA]</scope>
    <source>
        <strain evidence="4">KCTC 33676</strain>
    </source>
</reference>
<keyword evidence="4" id="KW-1185">Reference proteome</keyword>
<dbReference type="InterPro" id="IPR009936">
    <property type="entry name" value="DUF1468"/>
</dbReference>
<dbReference type="RefSeq" id="WP_379928361.1">
    <property type="nucleotide sequence ID" value="NZ_JBHUMM010000007.1"/>
</dbReference>
<keyword evidence="1" id="KW-0812">Transmembrane</keyword>
<organism evidence="3 4">
    <name type="scientific">Marinicrinis sediminis</name>
    <dbReference type="NCBI Taxonomy" id="1652465"/>
    <lineage>
        <taxon>Bacteria</taxon>
        <taxon>Bacillati</taxon>
        <taxon>Bacillota</taxon>
        <taxon>Bacilli</taxon>
        <taxon>Bacillales</taxon>
        <taxon>Paenibacillaceae</taxon>
    </lineage>
</organism>
<evidence type="ECO:0000256" key="1">
    <source>
        <dbReference type="SAM" id="Phobius"/>
    </source>
</evidence>
<comment type="caution">
    <text evidence="3">The sequence shown here is derived from an EMBL/GenBank/DDBJ whole genome shotgun (WGS) entry which is preliminary data.</text>
</comment>
<protein>
    <submittedName>
        <fullName evidence="3">Tripartite tricarboxylate transporter TctB family protein</fullName>
    </submittedName>
</protein>
<dbReference type="EMBL" id="JBHUMM010000007">
    <property type="protein sequence ID" value="MFD2670939.1"/>
    <property type="molecule type" value="Genomic_DNA"/>
</dbReference>
<feature type="transmembrane region" description="Helical" evidence="1">
    <location>
        <begin position="132"/>
        <end position="153"/>
    </location>
</feature>
<gene>
    <name evidence="3" type="ORF">ACFSUC_04865</name>
</gene>
<sequence length="162" mass="18240">MHKKIEAKQIYTVLHYVFPALVGIILWIMIPYHVETGRSLLNEPQNTKLFPSLLACIMIGITIIRIVMFLITKKVEETGTNPALKMNRNLIAGILLLLFYVVSMQGLGYLITTCIVINVAAYLLGSAKGYKVILFSILVTFAIWYPFAVVLNVNLPALPWFL</sequence>
<name>A0ABW5R847_9BACL</name>
<evidence type="ECO:0000313" key="3">
    <source>
        <dbReference type="EMBL" id="MFD2670939.1"/>
    </source>
</evidence>
<keyword evidence="1" id="KW-0472">Membrane</keyword>
<feature type="domain" description="DUF1468" evidence="2">
    <location>
        <begin position="27"/>
        <end position="156"/>
    </location>
</feature>
<accession>A0ABW5R847</accession>
<dbReference type="Pfam" id="PF07331">
    <property type="entry name" value="TctB"/>
    <property type="match status" value="1"/>
</dbReference>
<evidence type="ECO:0000313" key="4">
    <source>
        <dbReference type="Proteomes" id="UP001597497"/>
    </source>
</evidence>
<feature type="transmembrane region" description="Helical" evidence="1">
    <location>
        <begin position="12"/>
        <end position="30"/>
    </location>
</feature>
<keyword evidence="1" id="KW-1133">Transmembrane helix</keyword>
<dbReference type="Proteomes" id="UP001597497">
    <property type="component" value="Unassembled WGS sequence"/>
</dbReference>
<evidence type="ECO:0000259" key="2">
    <source>
        <dbReference type="Pfam" id="PF07331"/>
    </source>
</evidence>